<feature type="transmembrane region" description="Helical" evidence="7">
    <location>
        <begin position="176"/>
        <end position="198"/>
    </location>
</feature>
<organism evidence="10 11">
    <name type="scientific">Streptomyces durbertensis</name>
    <dbReference type="NCBI Taxonomy" id="2448886"/>
    <lineage>
        <taxon>Bacteria</taxon>
        <taxon>Bacillati</taxon>
        <taxon>Actinomycetota</taxon>
        <taxon>Actinomycetes</taxon>
        <taxon>Kitasatosporales</taxon>
        <taxon>Streptomycetaceae</taxon>
        <taxon>Streptomyces</taxon>
    </lineage>
</organism>
<dbReference type="InterPro" id="IPR003594">
    <property type="entry name" value="HATPase_dom"/>
</dbReference>
<keyword evidence="11" id="KW-1185">Reference proteome</keyword>
<dbReference type="CDD" id="cd18773">
    <property type="entry name" value="PDC1_HK_sensor"/>
    <property type="match status" value="1"/>
</dbReference>
<dbReference type="Gene3D" id="3.30.450.40">
    <property type="match status" value="1"/>
</dbReference>
<evidence type="ECO:0000313" key="11">
    <source>
        <dbReference type="Proteomes" id="UP000766698"/>
    </source>
</evidence>
<dbReference type="EMBL" id="WMLF01000050">
    <property type="protein sequence ID" value="MBB1243066.1"/>
    <property type="molecule type" value="Genomic_DNA"/>
</dbReference>
<dbReference type="SUPFAM" id="SSF81606">
    <property type="entry name" value="PP2C-like"/>
    <property type="match status" value="1"/>
</dbReference>
<evidence type="ECO:0000256" key="1">
    <source>
        <dbReference type="ARBA" id="ARBA00004651"/>
    </source>
</evidence>
<dbReference type="PANTHER" id="PTHR43156:SF2">
    <property type="entry name" value="STAGE II SPORULATION PROTEIN E"/>
    <property type="match status" value="1"/>
</dbReference>
<evidence type="ECO:0000256" key="7">
    <source>
        <dbReference type="SAM" id="Phobius"/>
    </source>
</evidence>
<keyword evidence="5 7" id="KW-1133">Transmembrane helix</keyword>
<reference evidence="11" key="1">
    <citation type="journal article" date="2020" name="Syst. Appl. Microbiol.">
        <title>Streptomyces alkaliterrae sp. nov., isolated from an alkaline soil, and emended descriptions of Streptomyces alkaliphilus, Streptomyces calidiresistens and Streptomyces durbertensis.</title>
        <authorList>
            <person name="Swiecimska M."/>
            <person name="Golinska P."/>
            <person name="Nouioui I."/>
            <person name="Wypij M."/>
            <person name="Rai M."/>
            <person name="Sangal V."/>
            <person name="Goodfellow M."/>
        </authorList>
    </citation>
    <scope>NUCLEOTIDE SEQUENCE [LARGE SCALE GENOMIC DNA]</scope>
    <source>
        <strain evidence="11">DSM 104538</strain>
    </source>
</reference>
<dbReference type="SUPFAM" id="SSF55874">
    <property type="entry name" value="ATPase domain of HSP90 chaperone/DNA topoisomerase II/histidine kinase"/>
    <property type="match status" value="1"/>
</dbReference>
<dbReference type="InterPro" id="IPR033463">
    <property type="entry name" value="sCache_3"/>
</dbReference>
<name>A0ABR6ECM0_9ACTN</name>
<keyword evidence="3 7" id="KW-0812">Transmembrane</keyword>
<feature type="domain" description="GAF" evidence="8">
    <location>
        <begin position="344"/>
        <end position="513"/>
    </location>
</feature>
<evidence type="ECO:0000313" key="10">
    <source>
        <dbReference type="EMBL" id="MBB1243066.1"/>
    </source>
</evidence>
<dbReference type="Pfam" id="PF17203">
    <property type="entry name" value="sCache_3_2"/>
    <property type="match status" value="1"/>
</dbReference>
<dbReference type="Gene3D" id="3.30.565.10">
    <property type="entry name" value="Histidine kinase-like ATPase, C-terminal domain"/>
    <property type="match status" value="1"/>
</dbReference>
<dbReference type="Proteomes" id="UP000766698">
    <property type="component" value="Unassembled WGS sequence"/>
</dbReference>
<comment type="subcellular location">
    <subcellularLocation>
        <location evidence="1">Cell membrane</location>
        <topology evidence="1">Multi-pass membrane protein</topology>
    </subcellularLocation>
</comment>
<feature type="transmembrane region" description="Helical" evidence="7">
    <location>
        <begin position="12"/>
        <end position="34"/>
    </location>
</feature>
<evidence type="ECO:0000256" key="5">
    <source>
        <dbReference type="ARBA" id="ARBA00022989"/>
    </source>
</evidence>
<evidence type="ECO:0000259" key="9">
    <source>
        <dbReference type="SMART" id="SM00331"/>
    </source>
</evidence>
<evidence type="ECO:0000259" key="8">
    <source>
        <dbReference type="SMART" id="SM00065"/>
    </source>
</evidence>
<proteinExistence type="predicted"/>
<dbReference type="InterPro" id="IPR003018">
    <property type="entry name" value="GAF"/>
</dbReference>
<dbReference type="InterPro" id="IPR029016">
    <property type="entry name" value="GAF-like_dom_sf"/>
</dbReference>
<dbReference type="Gene3D" id="3.30.450.20">
    <property type="entry name" value="PAS domain"/>
    <property type="match status" value="2"/>
</dbReference>
<dbReference type="Gene3D" id="3.60.40.10">
    <property type="entry name" value="PPM-type phosphatase domain"/>
    <property type="match status" value="1"/>
</dbReference>
<dbReference type="InterPro" id="IPR052016">
    <property type="entry name" value="Bact_Sigma-Reg"/>
</dbReference>
<keyword evidence="6 7" id="KW-0472">Membrane</keyword>
<protein>
    <submittedName>
        <fullName evidence="10">SpoIIE family protein phosphatase</fullName>
    </submittedName>
</protein>
<evidence type="ECO:0000256" key="6">
    <source>
        <dbReference type="ARBA" id="ARBA00023136"/>
    </source>
</evidence>
<dbReference type="Pfam" id="PF13185">
    <property type="entry name" value="GAF_2"/>
    <property type="match status" value="1"/>
</dbReference>
<dbReference type="InterPro" id="IPR036890">
    <property type="entry name" value="HATPase_C_sf"/>
</dbReference>
<keyword evidence="4" id="KW-0378">Hydrolase</keyword>
<dbReference type="SMART" id="SM00331">
    <property type="entry name" value="PP2C_SIG"/>
    <property type="match status" value="1"/>
</dbReference>
<dbReference type="Pfam" id="PF13581">
    <property type="entry name" value="HATPase_c_2"/>
    <property type="match status" value="1"/>
</dbReference>
<dbReference type="SUPFAM" id="SSF103190">
    <property type="entry name" value="Sensory domain-like"/>
    <property type="match status" value="1"/>
</dbReference>
<comment type="caution">
    <text evidence="10">The sequence shown here is derived from an EMBL/GenBank/DDBJ whole genome shotgun (WGS) entry which is preliminary data.</text>
</comment>
<accession>A0ABR6ECM0</accession>
<dbReference type="SUPFAM" id="SSF55781">
    <property type="entry name" value="GAF domain-like"/>
    <property type="match status" value="1"/>
</dbReference>
<evidence type="ECO:0000256" key="2">
    <source>
        <dbReference type="ARBA" id="ARBA00022475"/>
    </source>
</evidence>
<dbReference type="CDD" id="cd16936">
    <property type="entry name" value="HATPase_RsbW-like"/>
    <property type="match status" value="1"/>
</dbReference>
<dbReference type="InterPro" id="IPR001932">
    <property type="entry name" value="PPM-type_phosphatase-like_dom"/>
</dbReference>
<dbReference type="Pfam" id="PF07228">
    <property type="entry name" value="SpoIIE"/>
    <property type="match status" value="1"/>
</dbReference>
<keyword evidence="2" id="KW-1003">Cell membrane</keyword>
<feature type="domain" description="PPM-type phosphatase" evidence="9">
    <location>
        <begin position="534"/>
        <end position="762"/>
    </location>
</feature>
<gene>
    <name evidence="10" type="ORF">GL263_05725</name>
</gene>
<dbReference type="PANTHER" id="PTHR43156">
    <property type="entry name" value="STAGE II SPORULATION PROTEIN E-RELATED"/>
    <property type="match status" value="1"/>
</dbReference>
<sequence length="913" mass="97627">MTLLDVRSAAGQVFVLQVVVVVLLVSAAVAAVVLEARFESRQEAGRQSVTAAQVLANSPGIVEALESPDPSAVLQPRAEAARENTGIDFIVVMDTTGTRITHPDPDRIGKKFIGTIEPSVEGRVTIESARGPVGPGQQADVIQAVVPVFDEDGEVVGLVSAGLTVQSVAGLVERQLPLIFGAGVVGLALATAGTWLVARRLARQTHGLGPVEMTRMYEHHNAVLHAVREGVLITTAEGRVLLANDEARRLLALPNDTERRRVEELGLDPVMIMLLSSGEPVTDEVHQAGDRLLAVNIRPTAPYGGPAGSVVTLRDTTELAAVTGRAEVAWERLALLYEAGGRVGTTLDVARTAEELAEVAVPRFADVVTVELLEPVARGEEPGGTANMRRTAISGGRRERDALYPLGELITFVPTTPQARALRTGRAVIEADLRTAQGWQQQAPERARRVLESGVHSLVTVPLRARGVVLGLADFWRSEDAPAFEQDDLFFAEELAARAAVAIDNARRFTREHTMAVTLQRSLLPRGVPDQDALDVAWRYLPAEAGVGGDWFDIIPLSGARVALVVGDVVGHGLHAAATMGRLRTAVHNFSALDLPVDDLLGRLDDLVTRIDDEENVENAAPDGTAADHEVEAVTGATCLYAIYDSVTGRCTVARAGHPGPAVVRPDGTVVHPRVPASLPLGLGGHPFETAELHLPEGSQLVLYSDGLVENRERDIGAGIERLEQVLAGVPGRAPEDTCQAVIDALLPEHPSDDIALLVAGTRLLAPARVAEWEVPPDPAAVARVRGECGEQLRSWGLDEAGFVTELILSELITNAIRYGAPPIRVRLLHDRSLICEVFDGSSTSPHLRRAKTTDEGGRGLFLVAQFAMRWGTRYIPGGKVIWTEQSLRGAADTPLPDLSDDALLDQFDDNSF</sequence>
<dbReference type="InterPro" id="IPR029151">
    <property type="entry name" value="Sensor-like_sf"/>
</dbReference>
<evidence type="ECO:0000256" key="4">
    <source>
        <dbReference type="ARBA" id="ARBA00022801"/>
    </source>
</evidence>
<dbReference type="SMART" id="SM00065">
    <property type="entry name" value="GAF"/>
    <property type="match status" value="1"/>
</dbReference>
<dbReference type="InterPro" id="IPR036457">
    <property type="entry name" value="PPM-type-like_dom_sf"/>
</dbReference>
<evidence type="ECO:0000256" key="3">
    <source>
        <dbReference type="ARBA" id="ARBA00022692"/>
    </source>
</evidence>